<feature type="transmembrane region" description="Helical" evidence="1">
    <location>
        <begin position="12"/>
        <end position="29"/>
    </location>
</feature>
<organism evidence="2 3">
    <name type="scientific">Pseudomonas citrulli</name>
    <dbReference type="NCBI Taxonomy" id="3064347"/>
    <lineage>
        <taxon>Bacteria</taxon>
        <taxon>Pseudomonadati</taxon>
        <taxon>Pseudomonadota</taxon>
        <taxon>Gammaproteobacteria</taxon>
        <taxon>Pseudomonadales</taxon>
        <taxon>Pseudomonadaceae</taxon>
        <taxon>Pseudomonas</taxon>
    </lineage>
</organism>
<dbReference type="RefSeq" id="WP_304556582.1">
    <property type="nucleotide sequence ID" value="NZ_JAUQOP010000046.1"/>
</dbReference>
<accession>A0ABT9C4B7</accession>
<keyword evidence="1" id="KW-0472">Membrane</keyword>
<proteinExistence type="predicted"/>
<keyword evidence="1" id="KW-0812">Transmembrane</keyword>
<name>A0ABT9C4B7_9PSED</name>
<gene>
    <name evidence="2" type="ORF">Q6A48_22400</name>
</gene>
<feature type="transmembrane region" description="Helical" evidence="1">
    <location>
        <begin position="66"/>
        <end position="84"/>
    </location>
</feature>
<keyword evidence="1" id="KW-1133">Transmembrane helix</keyword>
<evidence type="ECO:0000313" key="3">
    <source>
        <dbReference type="Proteomes" id="UP001228019"/>
    </source>
</evidence>
<dbReference type="EMBL" id="JAUQOP010000046">
    <property type="protein sequence ID" value="MDO7899645.1"/>
    <property type="molecule type" value="Genomic_DNA"/>
</dbReference>
<comment type="caution">
    <text evidence="2">The sequence shown here is derived from an EMBL/GenBank/DDBJ whole genome shotgun (WGS) entry which is preliminary data.</text>
</comment>
<sequence>MKTKPQEIHPPYFLFVLAAIPIFLINFLLPPHPLTPTHMAIAAFVDDHLFGEVGFWSSLFPFSSKVTANYLACFGPLFALFAFYKSYLTMEIDPTQYVHYRPWKFALMPAAIAFYMLLFLAMFYLGSTDLAKNTRKYAFYGAYRFTFSLFSASTLVIFYMTAILLHRCFFYIPGLLLERWKAKRSKNRSQDRAGGL</sequence>
<feature type="transmembrane region" description="Helical" evidence="1">
    <location>
        <begin position="105"/>
        <end position="125"/>
    </location>
</feature>
<keyword evidence="3" id="KW-1185">Reference proteome</keyword>
<evidence type="ECO:0000313" key="2">
    <source>
        <dbReference type="EMBL" id="MDO7899645.1"/>
    </source>
</evidence>
<feature type="transmembrane region" description="Helical" evidence="1">
    <location>
        <begin position="145"/>
        <end position="177"/>
    </location>
</feature>
<evidence type="ECO:0000256" key="1">
    <source>
        <dbReference type="SAM" id="Phobius"/>
    </source>
</evidence>
<protein>
    <submittedName>
        <fullName evidence="2">Uncharacterized protein</fullName>
    </submittedName>
</protein>
<dbReference type="Proteomes" id="UP001228019">
    <property type="component" value="Unassembled WGS sequence"/>
</dbReference>
<reference evidence="2 3" key="1">
    <citation type="submission" date="2023-07" db="EMBL/GenBank/DDBJ databases">
        <title>Identification of four novel Pseudomonas species associated with bacterial leaf spot of cucurbits.</title>
        <authorList>
            <person name="Fullem K.R."/>
        </authorList>
    </citation>
    <scope>NUCLEOTIDE SEQUENCE [LARGE SCALE GENOMIC DNA]</scope>
    <source>
        <strain evidence="2 3">K18</strain>
    </source>
</reference>